<sequence>MCNIFLLTSSYYPSEKGPNIRTTTGEDYLVRRVGEADTLAPLLSKWLGSSLNHVAPPIILEFKLCWN</sequence>
<dbReference type="AlphaFoldDB" id="A0A1E3QKS4"/>
<evidence type="ECO:0000313" key="2">
    <source>
        <dbReference type="Proteomes" id="UP000094336"/>
    </source>
</evidence>
<dbReference type="EMBL" id="KV454439">
    <property type="protein sequence ID" value="ODQ77597.1"/>
    <property type="molecule type" value="Genomic_DNA"/>
</dbReference>
<proteinExistence type="predicted"/>
<dbReference type="RefSeq" id="XP_018982925.1">
    <property type="nucleotide sequence ID" value="XM_019133001.1"/>
</dbReference>
<gene>
    <name evidence="1" type="ORF">BABINDRAFT_96419</name>
</gene>
<name>A0A1E3QKS4_9ASCO</name>
<keyword evidence="2" id="KW-1185">Reference proteome</keyword>
<dbReference type="Proteomes" id="UP000094336">
    <property type="component" value="Unassembled WGS sequence"/>
</dbReference>
<reference evidence="2" key="1">
    <citation type="submission" date="2016-05" db="EMBL/GenBank/DDBJ databases">
        <title>Comparative genomics of biotechnologically important yeasts.</title>
        <authorList>
            <consortium name="DOE Joint Genome Institute"/>
            <person name="Riley R."/>
            <person name="Haridas S."/>
            <person name="Wolfe K.H."/>
            <person name="Lopes M.R."/>
            <person name="Hittinger C.T."/>
            <person name="Goker M."/>
            <person name="Salamov A."/>
            <person name="Wisecaver J."/>
            <person name="Long T.M."/>
            <person name="Aerts A.L."/>
            <person name="Barry K."/>
            <person name="Choi C."/>
            <person name="Clum A."/>
            <person name="Coughlan A.Y."/>
            <person name="Deshpande S."/>
            <person name="Douglass A.P."/>
            <person name="Hanson S.J."/>
            <person name="Klenk H.-P."/>
            <person name="Labutti K."/>
            <person name="Lapidus A."/>
            <person name="Lindquist E."/>
            <person name="Lipzen A."/>
            <person name="Meier-Kolthoff J.P."/>
            <person name="Ohm R.A."/>
            <person name="Otillar R.P."/>
            <person name="Pangilinan J."/>
            <person name="Peng Y."/>
            <person name="Rokas A."/>
            <person name="Rosa C.A."/>
            <person name="Scheuner C."/>
            <person name="Sibirny A.A."/>
            <person name="Slot J.C."/>
            <person name="Stielow J.B."/>
            <person name="Sun H."/>
            <person name="Kurtzman C.P."/>
            <person name="Blackwell M."/>
            <person name="Grigoriev I.V."/>
            <person name="Jeffries T.W."/>
        </authorList>
    </citation>
    <scope>NUCLEOTIDE SEQUENCE [LARGE SCALE GENOMIC DNA]</scope>
    <source>
        <strain evidence="2">NRRL Y-12698</strain>
    </source>
</reference>
<protein>
    <submittedName>
        <fullName evidence="1">Uncharacterized protein</fullName>
    </submittedName>
</protein>
<accession>A0A1E3QKS4</accession>
<organism evidence="1 2">
    <name type="scientific">Babjeviella inositovora NRRL Y-12698</name>
    <dbReference type="NCBI Taxonomy" id="984486"/>
    <lineage>
        <taxon>Eukaryota</taxon>
        <taxon>Fungi</taxon>
        <taxon>Dikarya</taxon>
        <taxon>Ascomycota</taxon>
        <taxon>Saccharomycotina</taxon>
        <taxon>Pichiomycetes</taxon>
        <taxon>Serinales incertae sedis</taxon>
        <taxon>Babjeviella</taxon>
    </lineage>
</organism>
<dbReference type="GeneID" id="30150854"/>
<evidence type="ECO:0000313" key="1">
    <source>
        <dbReference type="EMBL" id="ODQ77597.1"/>
    </source>
</evidence>